<gene>
    <name evidence="2" type="ORF">ACFPCV_03680</name>
</gene>
<evidence type="ECO:0000313" key="3">
    <source>
        <dbReference type="Proteomes" id="UP001595859"/>
    </source>
</evidence>
<proteinExistence type="predicted"/>
<evidence type="ECO:0000256" key="1">
    <source>
        <dbReference type="SAM" id="Coils"/>
    </source>
</evidence>
<protein>
    <submittedName>
        <fullName evidence="2">Uncharacterized protein</fullName>
    </submittedName>
</protein>
<feature type="coiled-coil region" evidence="1">
    <location>
        <begin position="110"/>
        <end position="144"/>
    </location>
</feature>
<keyword evidence="1" id="KW-0175">Coiled coil</keyword>
<sequence>MTGQVLRRRRGGVAPYEVAAAAPAEELTAALLRNLADGVGGQAAYAVPADRGHAVVESWPPGLTSVADAAGVRPVAGGGSVFVLAPARQDDAAGALLHDTAVWLGPAVRLARQRTEHDTAELRARRLRGELATARARLDRVRDLERHRLVRAITATTLRDLAAVRERLRAAATDGSGLDVARDALDELIDGFRVVVRGVFPAMLPDRGPRAALEELAATLPRPVTFAGDLGRRVGWQLESGFYHAVAAALNLLAGEDSPHPVTVTFGRDDALRASVRAEGPLTAADLRHALVQDVDRVAVLGGDMACGVADGAAVVTVRLAERIEAATPAVADPAVLERCAVYRQVRDLVRQGQDATEGRPERAAWDAVAERLTMPVRLAVVGKGEPPHAVPGVSVLVVDAQADRALAEEFLAEHGPRGGVAAVLCRTAPAPEFRTALRGGRHRVALTEAEQGEFASRLKVLTTALALRGPVIAARRAVTAMTDLVRALPPDHRLRWAVDRVGVDAHEFAELDLLDDLARGGVLRGLTVVAARLLGAEGMAVRDRLGLPPTATDDEVTTAARAAITRWRAHGAHPAAGGRDRAACEVLVRTAEGLLPH</sequence>
<accession>A0ABV9RTD7</accession>
<dbReference type="EMBL" id="JBHSIS010000002">
    <property type="protein sequence ID" value="MFC4852592.1"/>
    <property type="molecule type" value="Genomic_DNA"/>
</dbReference>
<evidence type="ECO:0000313" key="2">
    <source>
        <dbReference type="EMBL" id="MFC4852592.1"/>
    </source>
</evidence>
<dbReference type="RefSeq" id="WP_378054443.1">
    <property type="nucleotide sequence ID" value="NZ_JBHSIS010000002.1"/>
</dbReference>
<dbReference type="Proteomes" id="UP001595859">
    <property type="component" value="Unassembled WGS sequence"/>
</dbReference>
<reference evidence="3" key="1">
    <citation type="journal article" date="2019" name="Int. J. Syst. Evol. Microbiol.">
        <title>The Global Catalogue of Microorganisms (GCM) 10K type strain sequencing project: providing services to taxonomists for standard genome sequencing and annotation.</title>
        <authorList>
            <consortium name="The Broad Institute Genomics Platform"/>
            <consortium name="The Broad Institute Genome Sequencing Center for Infectious Disease"/>
            <person name="Wu L."/>
            <person name="Ma J."/>
        </authorList>
    </citation>
    <scope>NUCLEOTIDE SEQUENCE [LARGE SCALE GENOMIC DNA]</scope>
    <source>
        <strain evidence="3">ZS-22-S1</strain>
    </source>
</reference>
<organism evidence="2 3">
    <name type="scientific">Actinophytocola glycyrrhizae</name>
    <dbReference type="NCBI Taxonomy" id="2044873"/>
    <lineage>
        <taxon>Bacteria</taxon>
        <taxon>Bacillati</taxon>
        <taxon>Actinomycetota</taxon>
        <taxon>Actinomycetes</taxon>
        <taxon>Pseudonocardiales</taxon>
        <taxon>Pseudonocardiaceae</taxon>
    </lineage>
</organism>
<name>A0ABV9RTD7_9PSEU</name>
<comment type="caution">
    <text evidence="2">The sequence shown here is derived from an EMBL/GenBank/DDBJ whole genome shotgun (WGS) entry which is preliminary data.</text>
</comment>
<keyword evidence="3" id="KW-1185">Reference proteome</keyword>